<gene>
    <name evidence="2" type="ORF">PanWU01x14_343170</name>
</gene>
<dbReference type="SUPFAM" id="SSF52540">
    <property type="entry name" value="P-loop containing nucleoside triphosphate hydrolases"/>
    <property type="match status" value="1"/>
</dbReference>
<dbReference type="Pfam" id="PF05659">
    <property type="entry name" value="RPW8"/>
    <property type="match status" value="1"/>
</dbReference>
<comment type="caution">
    <text evidence="2">The sequence shown here is derived from an EMBL/GenBank/DDBJ whole genome shotgun (WGS) entry which is preliminary data.</text>
</comment>
<dbReference type="OrthoDB" id="2016095at2759"/>
<name>A0A2P5ADI1_PARAD</name>
<evidence type="ECO:0000313" key="2">
    <source>
        <dbReference type="EMBL" id="PON34598.1"/>
    </source>
</evidence>
<evidence type="ECO:0000259" key="1">
    <source>
        <dbReference type="Pfam" id="PF05659"/>
    </source>
</evidence>
<organism evidence="2 3">
    <name type="scientific">Parasponia andersonii</name>
    <name type="common">Sponia andersonii</name>
    <dbReference type="NCBI Taxonomy" id="3476"/>
    <lineage>
        <taxon>Eukaryota</taxon>
        <taxon>Viridiplantae</taxon>
        <taxon>Streptophyta</taxon>
        <taxon>Embryophyta</taxon>
        <taxon>Tracheophyta</taxon>
        <taxon>Spermatophyta</taxon>
        <taxon>Magnoliopsida</taxon>
        <taxon>eudicotyledons</taxon>
        <taxon>Gunneridae</taxon>
        <taxon>Pentapetalae</taxon>
        <taxon>rosids</taxon>
        <taxon>fabids</taxon>
        <taxon>Rosales</taxon>
        <taxon>Cannabaceae</taxon>
        <taxon>Parasponia</taxon>
    </lineage>
</organism>
<protein>
    <submittedName>
        <fullName evidence="2">Powdery mildew resistance protein</fullName>
    </submittedName>
</protein>
<dbReference type="InterPro" id="IPR008808">
    <property type="entry name" value="Powdery_mildew-R_dom"/>
</dbReference>
<sequence>MNDNMASLVGGAALGPPFQMLVDLIKIQIVKARIFKAMLNKIKLKVEVMDPFIKQITQSNVALDRPLSETEGFVNIIGKGNELVGKCSKYTRTTNETQILVKEIYANTTGRTQMSNDLVNNTQTGIKGSCRALEPPAFTVGLEKPFEELTMKLLRDDKPTVTTVVTAPPGCGKTTLAKRICKDDQIKGTLFISGVVIICN</sequence>
<proteinExistence type="predicted"/>
<dbReference type="Proteomes" id="UP000237105">
    <property type="component" value="Unassembled WGS sequence"/>
</dbReference>
<reference evidence="3" key="1">
    <citation type="submission" date="2016-06" db="EMBL/GenBank/DDBJ databases">
        <title>Parallel loss of symbiosis genes in relatives of nitrogen-fixing non-legume Parasponia.</title>
        <authorList>
            <person name="Van Velzen R."/>
            <person name="Holmer R."/>
            <person name="Bu F."/>
            <person name="Rutten L."/>
            <person name="Van Zeijl A."/>
            <person name="Liu W."/>
            <person name="Santuari L."/>
            <person name="Cao Q."/>
            <person name="Sharma T."/>
            <person name="Shen D."/>
            <person name="Roswanjaya Y."/>
            <person name="Wardhani T."/>
            <person name="Kalhor M.S."/>
            <person name="Jansen J."/>
            <person name="Van den Hoogen J."/>
            <person name="Gungor B."/>
            <person name="Hartog M."/>
            <person name="Hontelez J."/>
            <person name="Verver J."/>
            <person name="Yang W.-C."/>
            <person name="Schijlen E."/>
            <person name="Repin R."/>
            <person name="Schilthuizen M."/>
            <person name="Schranz E."/>
            <person name="Heidstra R."/>
            <person name="Miyata K."/>
            <person name="Fedorova E."/>
            <person name="Kohlen W."/>
            <person name="Bisseling T."/>
            <person name="Smit S."/>
            <person name="Geurts R."/>
        </authorList>
    </citation>
    <scope>NUCLEOTIDE SEQUENCE [LARGE SCALE GENOMIC DNA]</scope>
    <source>
        <strain evidence="3">cv. WU1-14</strain>
    </source>
</reference>
<evidence type="ECO:0000313" key="3">
    <source>
        <dbReference type="Proteomes" id="UP000237105"/>
    </source>
</evidence>
<accession>A0A2P5ADI1</accession>
<feature type="domain" description="RPW8" evidence="1">
    <location>
        <begin position="6"/>
        <end position="92"/>
    </location>
</feature>
<keyword evidence="3" id="KW-1185">Reference proteome</keyword>
<dbReference type="STRING" id="3476.A0A2P5ADI1"/>
<dbReference type="InterPro" id="IPR027417">
    <property type="entry name" value="P-loop_NTPase"/>
</dbReference>
<dbReference type="EMBL" id="JXTB01000651">
    <property type="protein sequence ID" value="PON34598.1"/>
    <property type="molecule type" value="Genomic_DNA"/>
</dbReference>
<dbReference type="AlphaFoldDB" id="A0A2P5ADI1"/>
<dbReference type="Gene3D" id="3.40.50.300">
    <property type="entry name" value="P-loop containing nucleotide triphosphate hydrolases"/>
    <property type="match status" value="1"/>
</dbReference>